<comment type="similarity">
    <text evidence="2">Belongs to the ATG22 family.</text>
</comment>
<dbReference type="InterPro" id="IPR036259">
    <property type="entry name" value="MFS_trans_sf"/>
</dbReference>
<keyword evidence="6 7" id="KW-0472">Membrane</keyword>
<keyword evidence="9" id="KW-1185">Reference proteome</keyword>
<dbReference type="PANTHER" id="PTHR23519">
    <property type="entry name" value="AUTOPHAGY-RELATED PROTEIN 22"/>
    <property type="match status" value="1"/>
</dbReference>
<dbReference type="SUPFAM" id="SSF103473">
    <property type="entry name" value="MFS general substrate transporter"/>
    <property type="match status" value="1"/>
</dbReference>
<comment type="subcellular location">
    <subcellularLocation>
        <location evidence="1">Endomembrane system</location>
        <topology evidence="1">Multi-pass membrane protein</topology>
    </subcellularLocation>
</comment>
<feature type="transmembrane region" description="Helical" evidence="7">
    <location>
        <begin position="193"/>
        <end position="215"/>
    </location>
</feature>
<feature type="transmembrane region" description="Helical" evidence="7">
    <location>
        <begin position="406"/>
        <end position="425"/>
    </location>
</feature>
<feature type="transmembrane region" description="Helical" evidence="7">
    <location>
        <begin position="374"/>
        <end position="394"/>
    </location>
</feature>
<feature type="transmembrane region" description="Helical" evidence="7">
    <location>
        <begin position="437"/>
        <end position="458"/>
    </location>
</feature>
<evidence type="ECO:0000256" key="4">
    <source>
        <dbReference type="ARBA" id="ARBA00022692"/>
    </source>
</evidence>
<dbReference type="Proteomes" id="UP001165082">
    <property type="component" value="Unassembled WGS sequence"/>
</dbReference>
<feature type="transmembrane region" description="Helical" evidence="7">
    <location>
        <begin position="124"/>
        <end position="141"/>
    </location>
</feature>
<comment type="caution">
    <text evidence="8">The sequence shown here is derived from an EMBL/GenBank/DDBJ whole genome shotgun (WGS) entry which is preliminary data.</text>
</comment>
<name>A0A9W6ZB00_9STRA</name>
<evidence type="ECO:0000313" key="8">
    <source>
        <dbReference type="EMBL" id="GMH50864.1"/>
    </source>
</evidence>
<evidence type="ECO:0000256" key="7">
    <source>
        <dbReference type="SAM" id="Phobius"/>
    </source>
</evidence>
<evidence type="ECO:0000256" key="6">
    <source>
        <dbReference type="ARBA" id="ARBA00023136"/>
    </source>
</evidence>
<dbReference type="OrthoDB" id="191614at2759"/>
<evidence type="ECO:0000256" key="3">
    <source>
        <dbReference type="ARBA" id="ARBA00022448"/>
    </source>
</evidence>
<dbReference type="GO" id="GO:0012505">
    <property type="term" value="C:endomembrane system"/>
    <property type="evidence" value="ECO:0007669"/>
    <property type="project" value="UniProtKB-SubCell"/>
</dbReference>
<organism evidence="8 9">
    <name type="scientific">Triparma retinervis</name>
    <dbReference type="NCBI Taxonomy" id="2557542"/>
    <lineage>
        <taxon>Eukaryota</taxon>
        <taxon>Sar</taxon>
        <taxon>Stramenopiles</taxon>
        <taxon>Ochrophyta</taxon>
        <taxon>Bolidophyceae</taxon>
        <taxon>Parmales</taxon>
        <taxon>Triparmaceae</taxon>
        <taxon>Triparma</taxon>
    </lineage>
</organism>
<dbReference type="InterPro" id="IPR024671">
    <property type="entry name" value="Atg22-like"/>
</dbReference>
<reference evidence="8" key="1">
    <citation type="submission" date="2022-07" db="EMBL/GenBank/DDBJ databases">
        <title>Genome analysis of Parmales, a sister group of diatoms, reveals the evolutionary specialization of diatoms from phago-mixotrophs to photoautotrophs.</title>
        <authorList>
            <person name="Ban H."/>
            <person name="Sato S."/>
            <person name="Yoshikawa S."/>
            <person name="Kazumasa Y."/>
            <person name="Nakamura Y."/>
            <person name="Ichinomiya M."/>
            <person name="Saitoh K."/>
            <person name="Sato N."/>
            <person name="Blanc-Mathieu R."/>
            <person name="Endo H."/>
            <person name="Kuwata A."/>
            <person name="Ogata H."/>
        </authorList>
    </citation>
    <scope>NUCLEOTIDE SEQUENCE</scope>
</reference>
<gene>
    <name evidence="8" type="ORF">TrRE_jg9668</name>
</gene>
<feature type="transmembrane region" description="Helical" evidence="7">
    <location>
        <begin position="284"/>
        <end position="305"/>
    </location>
</feature>
<keyword evidence="3" id="KW-0813">Transport</keyword>
<feature type="transmembrane region" description="Helical" evidence="7">
    <location>
        <begin position="221"/>
        <end position="240"/>
    </location>
</feature>
<sequence>MPCCKRTALRSNPECQALIWDGFSRAQLFICLLNFSTAILQYANLEAGCTRAKGNEILWNTTMNRLQTEDEADIYGVECTGTVFGGLRPTSVLSTMSSVANILIALMLPLSGSLIDHTHSRKKVVVWSWLGLWVGNFFQIFTNTSNWEVMVLVQAVICAVSYMVHQTVILSYVTEVVSDMDEQLKEMNMLLRISEISTMLAFLVGVGIVSIILGLDALDQATLGQAVACGGSLFPFYFVIKNLGERKAKREIPDNTSLYAAGVNNLKNTFGDVRKNFPELFKMLFAIMFIEGANSNAVSSCITFITQELEQENPTPIILMILFVMVPGAWSAPHIQRKLGVRGALLFIVLLNTFATLFIQFFCYNPETASRFPIAAICYGIGIGATYPIQRTVFYSLSPFGQENEMISIFQASCMIIQFLPGIFYTGINEMLGSLRWAMSSLVLFWLIGWVFVFMIDFDKGVADAAKTAHLKYTDGVTSAKVSSAIAAEFRKSELANKKR</sequence>
<feature type="transmembrane region" description="Helical" evidence="7">
    <location>
        <begin position="147"/>
        <end position="173"/>
    </location>
</feature>
<dbReference type="PANTHER" id="PTHR23519:SF1">
    <property type="entry name" value="AUTOPHAGY-RELATED PROTEIN 22"/>
    <property type="match status" value="1"/>
</dbReference>
<keyword evidence="5 7" id="KW-1133">Transmembrane helix</keyword>
<accession>A0A9W6ZB00</accession>
<evidence type="ECO:0000256" key="2">
    <source>
        <dbReference type="ARBA" id="ARBA00006978"/>
    </source>
</evidence>
<dbReference type="Pfam" id="PF11700">
    <property type="entry name" value="ATG22"/>
    <property type="match status" value="1"/>
</dbReference>
<evidence type="ECO:0000313" key="9">
    <source>
        <dbReference type="Proteomes" id="UP001165082"/>
    </source>
</evidence>
<protein>
    <submittedName>
        <fullName evidence="8">Uncharacterized protein</fullName>
    </submittedName>
</protein>
<evidence type="ECO:0000256" key="5">
    <source>
        <dbReference type="ARBA" id="ARBA00022989"/>
    </source>
</evidence>
<proteinExistence type="inferred from homology"/>
<keyword evidence="4 7" id="KW-0812">Transmembrane</keyword>
<dbReference type="InterPro" id="IPR050495">
    <property type="entry name" value="ATG22/LtaA_families"/>
</dbReference>
<evidence type="ECO:0000256" key="1">
    <source>
        <dbReference type="ARBA" id="ARBA00004127"/>
    </source>
</evidence>
<feature type="transmembrane region" description="Helical" evidence="7">
    <location>
        <begin position="344"/>
        <end position="362"/>
    </location>
</feature>
<feature type="transmembrane region" description="Helical" evidence="7">
    <location>
        <begin position="317"/>
        <end position="332"/>
    </location>
</feature>
<dbReference type="EMBL" id="BRXZ01003254">
    <property type="protein sequence ID" value="GMH50864.1"/>
    <property type="molecule type" value="Genomic_DNA"/>
</dbReference>
<dbReference type="AlphaFoldDB" id="A0A9W6ZB00"/>
<dbReference type="Gene3D" id="1.20.1250.20">
    <property type="entry name" value="MFS general substrate transporter like domains"/>
    <property type="match status" value="1"/>
</dbReference>